<proteinExistence type="predicted"/>
<name>A0A0N9YGR3_MYCFO</name>
<keyword evidence="2" id="KW-1185">Reference proteome</keyword>
<evidence type="ECO:0000313" key="1">
    <source>
        <dbReference type="EMBL" id="ALI27029.1"/>
    </source>
</evidence>
<protein>
    <submittedName>
        <fullName evidence="1">Uncharacterized protein</fullName>
    </submittedName>
</protein>
<evidence type="ECO:0000313" key="2">
    <source>
        <dbReference type="Proteomes" id="UP000057134"/>
    </source>
</evidence>
<accession>A0A0N9YGR3</accession>
<gene>
    <name evidence="1" type="ORF">XA26_32000</name>
</gene>
<reference evidence="1 2" key="1">
    <citation type="journal article" date="2015" name="MBio">
        <title>Enzymatic Degradation of Phenazines Can Generate Energy and Protect Sensitive Organisms from Toxicity.</title>
        <authorList>
            <person name="Costa K.C."/>
            <person name="Bergkessel M."/>
            <person name="Saunders S."/>
            <person name="Korlach J."/>
            <person name="Newman D.K."/>
        </authorList>
    </citation>
    <scope>NUCLEOTIDE SEQUENCE [LARGE SCALE GENOMIC DNA]</scope>
    <source>
        <strain evidence="1 2">CT6</strain>
    </source>
</reference>
<sequence length="59" mass="6611">MAVVVGQQILQGKGFVRSAVSISAASRLSIHRLTRSLCMQAISKMRARISLRHNEFSRR</sequence>
<dbReference type="PATRIC" id="fig|1766.6.peg.3184"/>
<dbReference type="Proteomes" id="UP000057134">
    <property type="component" value="Chromosome"/>
</dbReference>
<dbReference type="AlphaFoldDB" id="A0A0N9YGR3"/>
<dbReference type="KEGG" id="mft:XA26_32000"/>
<organism evidence="1 2">
    <name type="scientific">Mycolicibacterium fortuitum</name>
    <name type="common">Mycobacterium fortuitum</name>
    <dbReference type="NCBI Taxonomy" id="1766"/>
    <lineage>
        <taxon>Bacteria</taxon>
        <taxon>Bacillati</taxon>
        <taxon>Actinomycetota</taxon>
        <taxon>Actinomycetes</taxon>
        <taxon>Mycobacteriales</taxon>
        <taxon>Mycobacteriaceae</taxon>
        <taxon>Mycolicibacterium</taxon>
    </lineage>
</organism>
<dbReference type="EMBL" id="CP011269">
    <property type="protein sequence ID" value="ALI27029.1"/>
    <property type="molecule type" value="Genomic_DNA"/>
</dbReference>